<name>F4P1B9_BATDJ</name>
<dbReference type="InParanoid" id="F4P1B9"/>
<evidence type="ECO:0000313" key="2">
    <source>
        <dbReference type="EMBL" id="EGF80973.1"/>
    </source>
</evidence>
<dbReference type="AlphaFoldDB" id="F4P1B9"/>
<evidence type="ECO:0000256" key="1">
    <source>
        <dbReference type="SAM" id="SignalP"/>
    </source>
</evidence>
<accession>F4P1B9</accession>
<dbReference type="HOGENOM" id="CLU_1927204_0_0_1"/>
<dbReference type="PROSITE" id="PS51257">
    <property type="entry name" value="PROKAR_LIPOPROTEIN"/>
    <property type="match status" value="1"/>
</dbReference>
<protein>
    <submittedName>
        <fullName evidence="2">Uncharacterized protein</fullName>
    </submittedName>
</protein>
<organism evidence="2 3">
    <name type="scientific">Batrachochytrium dendrobatidis (strain JAM81 / FGSC 10211)</name>
    <name type="common">Frog chytrid fungus</name>
    <dbReference type="NCBI Taxonomy" id="684364"/>
    <lineage>
        <taxon>Eukaryota</taxon>
        <taxon>Fungi</taxon>
        <taxon>Fungi incertae sedis</taxon>
        <taxon>Chytridiomycota</taxon>
        <taxon>Chytridiomycota incertae sedis</taxon>
        <taxon>Chytridiomycetes</taxon>
        <taxon>Rhizophydiales</taxon>
        <taxon>Rhizophydiales incertae sedis</taxon>
        <taxon>Batrachochytrium</taxon>
    </lineage>
</organism>
<dbReference type="EMBL" id="GL882883">
    <property type="protein sequence ID" value="EGF80973.1"/>
    <property type="molecule type" value="Genomic_DNA"/>
</dbReference>
<feature type="chain" id="PRO_5003312664" evidence="1">
    <location>
        <begin position="25"/>
        <end position="131"/>
    </location>
</feature>
<dbReference type="RefSeq" id="XP_006678480.1">
    <property type="nucleotide sequence ID" value="XM_006678417.1"/>
</dbReference>
<proteinExistence type="predicted"/>
<evidence type="ECO:0000313" key="3">
    <source>
        <dbReference type="Proteomes" id="UP000007241"/>
    </source>
</evidence>
<dbReference type="GeneID" id="18238525"/>
<keyword evidence="3" id="KW-1185">Reference proteome</keyword>
<keyword evidence="1" id="KW-0732">Signal</keyword>
<reference evidence="2 3" key="1">
    <citation type="submission" date="2009-12" db="EMBL/GenBank/DDBJ databases">
        <title>The draft genome of Batrachochytrium dendrobatidis.</title>
        <authorList>
            <consortium name="US DOE Joint Genome Institute (JGI-PGF)"/>
            <person name="Kuo A."/>
            <person name="Salamov A."/>
            <person name="Schmutz J."/>
            <person name="Lucas S."/>
            <person name="Pitluck S."/>
            <person name="Rosenblum E."/>
            <person name="Stajich J."/>
            <person name="Eisen M."/>
            <person name="Grigoriev I.V."/>
        </authorList>
    </citation>
    <scope>NUCLEOTIDE SEQUENCE [LARGE SCALE GENOMIC DNA]</scope>
    <source>
        <strain evidence="3">JAM81 / FGSC 10211</strain>
    </source>
</reference>
<dbReference type="Proteomes" id="UP000007241">
    <property type="component" value="Unassembled WGS sequence"/>
</dbReference>
<sequence>MQFSFTKSISFVVFASALTVGAVAFPQTPGGAGCQLGHQKCVTDASGKASSFNMCTQDAPGSTAWVNIACGEGTFCQVYPTLATAIINSIVLSGCQGDYTIISGQCADFRWNHAFTKTGPNRKRRPILIKG</sequence>
<gene>
    <name evidence="2" type="ORF">BATDEDRAFT_24553</name>
</gene>
<feature type="signal peptide" evidence="1">
    <location>
        <begin position="1"/>
        <end position="24"/>
    </location>
</feature>